<organism evidence="1 2">
    <name type="scientific">Candidatus Staskawiczbacteria bacterium RIFCSPHIGHO2_01_FULL_39_25</name>
    <dbReference type="NCBI Taxonomy" id="1802202"/>
    <lineage>
        <taxon>Bacteria</taxon>
        <taxon>Candidatus Staskawicziibacteriota</taxon>
    </lineage>
</organism>
<accession>A0A1G2HQJ3</accession>
<dbReference type="AlphaFoldDB" id="A0A1G2HQJ3"/>
<evidence type="ECO:0000313" key="1">
    <source>
        <dbReference type="EMBL" id="OGZ64158.1"/>
    </source>
</evidence>
<name>A0A1G2HQJ3_9BACT</name>
<comment type="caution">
    <text evidence="1">The sequence shown here is derived from an EMBL/GenBank/DDBJ whole genome shotgun (WGS) entry which is preliminary data.</text>
</comment>
<dbReference type="Pfam" id="PF08889">
    <property type="entry name" value="WbqC"/>
    <property type="match status" value="1"/>
</dbReference>
<dbReference type="STRING" id="1802202.A2730_03440"/>
<evidence type="ECO:0000313" key="2">
    <source>
        <dbReference type="Proteomes" id="UP000176855"/>
    </source>
</evidence>
<proteinExistence type="predicted"/>
<reference evidence="1 2" key="1">
    <citation type="journal article" date="2016" name="Nat. Commun.">
        <title>Thousands of microbial genomes shed light on interconnected biogeochemical processes in an aquifer system.</title>
        <authorList>
            <person name="Anantharaman K."/>
            <person name="Brown C.T."/>
            <person name="Hug L.A."/>
            <person name="Sharon I."/>
            <person name="Castelle C.J."/>
            <person name="Probst A.J."/>
            <person name="Thomas B.C."/>
            <person name="Singh A."/>
            <person name="Wilkins M.J."/>
            <person name="Karaoz U."/>
            <person name="Brodie E.L."/>
            <person name="Williams K.H."/>
            <person name="Hubbard S.S."/>
            <person name="Banfield J.F."/>
        </authorList>
    </citation>
    <scope>NUCLEOTIDE SEQUENCE [LARGE SCALE GENOMIC DNA]</scope>
</reference>
<evidence type="ECO:0008006" key="3">
    <source>
        <dbReference type="Google" id="ProtNLM"/>
    </source>
</evidence>
<dbReference type="EMBL" id="MHOO01000008">
    <property type="protein sequence ID" value="OGZ64158.1"/>
    <property type="molecule type" value="Genomic_DNA"/>
</dbReference>
<sequence length="229" mass="26528">MIVTIHQPEYLPWLGFFDRIIKSDALVILDDVGYEKNGFINRNKIKKKNQAGWQYITVPVQGRSPHKKINEVLIDNTKHWQQNHLAIIKENYQKAPYFKEYFLFLEEALGKKWEKMSDLDIYLLRSVAGFLELKPAIAITSTMDVKGVKTERLVNICKSLGADTYLAGPGGKDYMDLELFKKEGIKVIFQEFKHPEYSQQFMEQGFLPGMSIIDLLFNHGPKSINIIRN</sequence>
<protein>
    <recommendedName>
        <fullName evidence="3">WbqC family protein</fullName>
    </recommendedName>
</protein>
<gene>
    <name evidence="1" type="ORF">A2730_03440</name>
</gene>
<dbReference type="InterPro" id="IPR014985">
    <property type="entry name" value="WbqC"/>
</dbReference>
<dbReference type="Proteomes" id="UP000176855">
    <property type="component" value="Unassembled WGS sequence"/>
</dbReference>